<dbReference type="SUPFAM" id="SSF55874">
    <property type="entry name" value="ATPase domain of HSP90 chaperone/DNA topoisomerase II/histidine kinase"/>
    <property type="match status" value="1"/>
</dbReference>
<dbReference type="InterPro" id="IPR036890">
    <property type="entry name" value="HATPase_C_sf"/>
</dbReference>
<evidence type="ECO:0000256" key="6">
    <source>
        <dbReference type="SAM" id="Phobius"/>
    </source>
</evidence>
<dbReference type="Pfam" id="PF00512">
    <property type="entry name" value="HisKA"/>
    <property type="match status" value="1"/>
</dbReference>
<dbReference type="SMART" id="SM00387">
    <property type="entry name" value="HATPase_c"/>
    <property type="match status" value="1"/>
</dbReference>
<keyword evidence="5" id="KW-0418">Kinase</keyword>
<evidence type="ECO:0000259" key="8">
    <source>
        <dbReference type="PROSITE" id="PS50113"/>
    </source>
</evidence>
<dbReference type="Gene3D" id="3.30.565.10">
    <property type="entry name" value="Histidine kinase-like ATPase, C-terminal domain"/>
    <property type="match status" value="1"/>
</dbReference>
<dbReference type="InterPro" id="IPR000700">
    <property type="entry name" value="PAS-assoc_C"/>
</dbReference>
<comment type="caution">
    <text evidence="9">The sequence shown here is derived from an EMBL/GenBank/DDBJ whole genome shotgun (WGS) entry which is preliminary data.</text>
</comment>
<evidence type="ECO:0000256" key="2">
    <source>
        <dbReference type="ARBA" id="ARBA00012438"/>
    </source>
</evidence>
<dbReference type="NCBIfam" id="TIGR00229">
    <property type="entry name" value="sensory_box"/>
    <property type="match status" value="4"/>
</dbReference>
<dbReference type="InterPro" id="IPR004358">
    <property type="entry name" value="Sig_transdc_His_kin-like_C"/>
</dbReference>
<dbReference type="CDD" id="cd16922">
    <property type="entry name" value="HATPase_EvgS-ArcB-TorS-like"/>
    <property type="match status" value="1"/>
</dbReference>
<dbReference type="InterPro" id="IPR035965">
    <property type="entry name" value="PAS-like_dom_sf"/>
</dbReference>
<dbReference type="PRINTS" id="PR00344">
    <property type="entry name" value="BCTRLSENSOR"/>
</dbReference>
<feature type="domain" description="PAC" evidence="8">
    <location>
        <begin position="296"/>
        <end position="348"/>
    </location>
</feature>
<feature type="transmembrane region" description="Helical" evidence="6">
    <location>
        <begin position="39"/>
        <end position="56"/>
    </location>
</feature>
<gene>
    <name evidence="9" type="ORF">Q8A70_14495</name>
</gene>
<dbReference type="InterPro" id="IPR013655">
    <property type="entry name" value="PAS_fold_3"/>
</dbReference>
<dbReference type="Gene3D" id="2.10.70.100">
    <property type="match status" value="4"/>
</dbReference>
<protein>
    <recommendedName>
        <fullName evidence="2">histidine kinase</fullName>
        <ecNumber evidence="2">2.7.13.3</ecNumber>
    </recommendedName>
</protein>
<evidence type="ECO:0000256" key="1">
    <source>
        <dbReference type="ARBA" id="ARBA00000085"/>
    </source>
</evidence>
<evidence type="ECO:0000313" key="10">
    <source>
        <dbReference type="Proteomes" id="UP001230156"/>
    </source>
</evidence>
<evidence type="ECO:0000313" key="9">
    <source>
        <dbReference type="EMBL" id="MDQ7248891.1"/>
    </source>
</evidence>
<feature type="domain" description="PAC" evidence="8">
    <location>
        <begin position="433"/>
        <end position="485"/>
    </location>
</feature>
<dbReference type="SMART" id="SM00086">
    <property type="entry name" value="PAC"/>
    <property type="match status" value="5"/>
</dbReference>
<accession>A0ABU0YPG5</accession>
<dbReference type="RefSeq" id="WP_379956372.1">
    <property type="nucleotide sequence ID" value="NZ_JAUYVI010000004.1"/>
</dbReference>
<dbReference type="InterPro" id="IPR003661">
    <property type="entry name" value="HisK_dim/P_dom"/>
</dbReference>
<dbReference type="Gene3D" id="3.30.450.20">
    <property type="entry name" value="PAS domain"/>
    <property type="match status" value="5"/>
</dbReference>
<dbReference type="SUPFAM" id="SSF55785">
    <property type="entry name" value="PYP-like sensor domain (PAS domain)"/>
    <property type="match status" value="5"/>
</dbReference>
<keyword evidence="10" id="KW-1185">Reference proteome</keyword>
<proteinExistence type="predicted"/>
<dbReference type="EC" id="2.7.13.3" evidence="2"/>
<evidence type="ECO:0000256" key="4">
    <source>
        <dbReference type="ARBA" id="ARBA00022679"/>
    </source>
</evidence>
<dbReference type="CDD" id="cd00082">
    <property type="entry name" value="HisKA"/>
    <property type="match status" value="1"/>
</dbReference>
<dbReference type="InterPro" id="IPR003594">
    <property type="entry name" value="HATPase_dom"/>
</dbReference>
<keyword evidence="6" id="KW-1133">Transmembrane helix</keyword>
<evidence type="ECO:0000256" key="5">
    <source>
        <dbReference type="ARBA" id="ARBA00022777"/>
    </source>
</evidence>
<reference evidence="10" key="1">
    <citation type="submission" date="2023-08" db="EMBL/GenBank/DDBJ databases">
        <title>Rhodospirillaceae gen. nov., a novel taxon isolated from the Yangtze River Yuezi River estuary sludge.</title>
        <authorList>
            <person name="Ruan L."/>
        </authorList>
    </citation>
    <scope>NUCLEOTIDE SEQUENCE [LARGE SCALE GENOMIC DNA]</scope>
    <source>
        <strain evidence="10">R-7</strain>
    </source>
</reference>
<dbReference type="Pfam" id="PF02518">
    <property type="entry name" value="HATPase_c"/>
    <property type="match status" value="1"/>
</dbReference>
<evidence type="ECO:0000259" key="7">
    <source>
        <dbReference type="PROSITE" id="PS50109"/>
    </source>
</evidence>
<dbReference type="Proteomes" id="UP001230156">
    <property type="component" value="Unassembled WGS sequence"/>
</dbReference>
<feature type="domain" description="PAC" evidence="8">
    <location>
        <begin position="704"/>
        <end position="756"/>
    </location>
</feature>
<dbReference type="InterPro" id="IPR052162">
    <property type="entry name" value="Sensor_kinase/Photoreceptor"/>
</dbReference>
<dbReference type="SMART" id="SM00388">
    <property type="entry name" value="HisKA"/>
    <property type="match status" value="1"/>
</dbReference>
<keyword evidence="6" id="KW-0472">Membrane</keyword>
<sequence>MAVNPAQSAAPPIQTATALLAVAFVSACAALAVWFGHPWLAILAIAVSGVLAAAFINRQHGGRARAAAIELERQSMMLRQAHRIAQLCYWQWRPHTGRRHEESDGDYVYTDDTEELFGHDAETMAAAGGDYWELIAHPDDRESARARFLQFLRDDTPVHVQEYRINHPKRGERYIRECAEKTLDAAGRLIGIAGTLQDVTDAHRTQQALREGEAKLRRGFRMAKLGHWSFEPNRPRPEGGTGVYTYSDQVWEIYGISGDELDASGENFYETYIHPDDRAQLKAQNESFLRDDRASYTHEYRFLKRDGKIAYIHESAEKIRDEANRVVQIVGTIQDVTEQRLADIALRESEAKLKLGYRIAKMGHWSFDPNARPGELAKAPYTWSDEAAEIFGVPAAELNQSGGTFYDRYVHRDDRDDLKKLDAEFLGGDLPSYVQEYRVVLPDGSLRYVLESAEKRLDAAGRLVQVDGIVQDVTGLRRSALSMRRVERQMRRAYRLAKLGYWYWESTDGSSEDVNHSQLSEEICEIFGADREELHWDDGKAFCEHFVHPDDREMVLHVFAEFDQGLIDNYTMSYRVTHPSGEIRHVRSVSERIRDEHGRPLYGIGIIQDLTEVKTAEATLRRSEYQLRRAQRVARLYCWHTEEDPQGPRRIVFDHEFYTEILQRVPEPPISGLVDFIERFVHPDDRLRTLPIGTAFAREEIDSYSLEYRMLRPDGSVIYIRSAGERMRDTDGNTLQLFGALQDVTDLKQHEQELIETKNEAELANRSKSEFLTNMSHELRTPLNAIIGFSQVIRDQLFGSDQARYVDYARDIHKSGQHLLDIINDILDVSKLEAGKHVLYEQEMALGEIVEVCLNISKARAAEGAVKLSAYGFDSLPLVWAEERGMKQVLLNLLSNAVKFTPRNGSVSVAGRVTQSGEVEIAVTDTGRGIPPDVLPHLFRPFRQGDNSISRDFGGSGLGLAISRRLIELHGGRIEVESELGRGTTVTITLPVDRVIPDLDALPKREADAEAKIAI</sequence>
<dbReference type="EMBL" id="JAUYVI010000004">
    <property type="protein sequence ID" value="MDQ7248891.1"/>
    <property type="molecule type" value="Genomic_DNA"/>
</dbReference>
<keyword evidence="6" id="KW-0812">Transmembrane</keyword>
<feature type="transmembrane region" description="Helical" evidence="6">
    <location>
        <begin position="12"/>
        <end position="33"/>
    </location>
</feature>
<organism evidence="9 10">
    <name type="scientific">Dongia sedimenti</name>
    <dbReference type="NCBI Taxonomy" id="3064282"/>
    <lineage>
        <taxon>Bacteria</taxon>
        <taxon>Pseudomonadati</taxon>
        <taxon>Pseudomonadota</taxon>
        <taxon>Alphaproteobacteria</taxon>
        <taxon>Rhodospirillales</taxon>
        <taxon>Dongiaceae</taxon>
        <taxon>Dongia</taxon>
    </lineage>
</organism>
<dbReference type="PANTHER" id="PTHR43304:SF1">
    <property type="entry name" value="PAC DOMAIN-CONTAINING PROTEIN"/>
    <property type="match status" value="1"/>
</dbReference>
<keyword evidence="3" id="KW-0597">Phosphoprotein</keyword>
<dbReference type="InterPro" id="IPR005467">
    <property type="entry name" value="His_kinase_dom"/>
</dbReference>
<dbReference type="InterPro" id="IPR001610">
    <property type="entry name" value="PAC"/>
</dbReference>
<dbReference type="PANTHER" id="PTHR43304">
    <property type="entry name" value="PHYTOCHROME-LIKE PROTEIN CPH1"/>
    <property type="match status" value="1"/>
</dbReference>
<dbReference type="SUPFAM" id="SSF47384">
    <property type="entry name" value="Homodimeric domain of signal transducing histidine kinase"/>
    <property type="match status" value="1"/>
</dbReference>
<name>A0ABU0YPG5_9PROT</name>
<dbReference type="InterPro" id="IPR036097">
    <property type="entry name" value="HisK_dim/P_sf"/>
</dbReference>
<dbReference type="InterPro" id="IPR000014">
    <property type="entry name" value="PAS"/>
</dbReference>
<feature type="domain" description="PAC" evidence="8">
    <location>
        <begin position="570"/>
        <end position="622"/>
    </location>
</feature>
<dbReference type="Gene3D" id="1.10.287.130">
    <property type="match status" value="1"/>
</dbReference>
<evidence type="ECO:0000256" key="3">
    <source>
        <dbReference type="ARBA" id="ARBA00022553"/>
    </source>
</evidence>
<dbReference type="CDD" id="cd00130">
    <property type="entry name" value="PAS"/>
    <property type="match status" value="4"/>
</dbReference>
<comment type="catalytic activity">
    <reaction evidence="1">
        <text>ATP + protein L-histidine = ADP + protein N-phospho-L-histidine.</text>
        <dbReference type="EC" id="2.7.13.3"/>
    </reaction>
</comment>
<feature type="domain" description="Histidine kinase" evidence="7">
    <location>
        <begin position="774"/>
        <end position="994"/>
    </location>
</feature>
<dbReference type="PROSITE" id="PS50109">
    <property type="entry name" value="HIS_KIN"/>
    <property type="match status" value="1"/>
</dbReference>
<feature type="domain" description="PAC" evidence="8">
    <location>
        <begin position="159"/>
        <end position="211"/>
    </location>
</feature>
<keyword evidence="4" id="KW-0808">Transferase</keyword>
<dbReference type="PROSITE" id="PS50113">
    <property type="entry name" value="PAC"/>
    <property type="match status" value="5"/>
</dbReference>
<dbReference type="Pfam" id="PF08447">
    <property type="entry name" value="PAS_3"/>
    <property type="match status" value="5"/>
</dbReference>